<gene>
    <name evidence="3" type="ORF">KOI35_37770</name>
</gene>
<feature type="transmembrane region" description="Helical" evidence="2">
    <location>
        <begin position="193"/>
        <end position="215"/>
    </location>
</feature>
<proteinExistence type="predicted"/>
<dbReference type="InterPro" id="IPR051425">
    <property type="entry name" value="Formin_Homology"/>
</dbReference>
<feature type="transmembrane region" description="Helical" evidence="2">
    <location>
        <begin position="125"/>
        <end position="150"/>
    </location>
</feature>
<feature type="transmembrane region" description="Helical" evidence="2">
    <location>
        <begin position="93"/>
        <end position="113"/>
    </location>
</feature>
<dbReference type="Proteomes" id="UP001519654">
    <property type="component" value="Unassembled WGS sequence"/>
</dbReference>
<keyword evidence="2" id="KW-0472">Membrane</keyword>
<keyword evidence="2" id="KW-1133">Transmembrane helix</keyword>
<keyword evidence="2" id="KW-0812">Transmembrane</keyword>
<sequence>MTSAADSPSAVPGSPADWPPAVPGSPAAPARPTTVTVAFWFQVGLVAVLLILIGMSIAGAVHYNGLIDEAARATSADAEEVSLEREDNVAGTLFAAIPLLLLAIWLGITAIWVRRGSNIARILTWVGLGAPLLLGLGCCFFGFFAFAMFIPFDESFADDPEFADDPTMDFSDSPFYDKLFSLDSGGWSVAYDAVISTALGLALLFAVTVVVLLVVSPSNRYFRPLGRVAFGFPYGPMPGPYGYPGPVPGPYGYPGPVPYGYPGPPPAAFYGYPGVPPVPGPYGYAGPPPPFPPPMPPFPGPSQPFPAAPPWEQTPAQQAPAQSAPEASPAAEPSPEFPAAPPDQTPSPAQDR</sequence>
<feature type="compositionally biased region" description="Low complexity" evidence="1">
    <location>
        <begin position="310"/>
        <end position="334"/>
    </location>
</feature>
<comment type="caution">
    <text evidence="3">The sequence shown here is derived from an EMBL/GenBank/DDBJ whole genome shotgun (WGS) entry which is preliminary data.</text>
</comment>
<evidence type="ECO:0000313" key="4">
    <source>
        <dbReference type="Proteomes" id="UP001519654"/>
    </source>
</evidence>
<accession>A0ABS5Z1S5</accession>
<name>A0ABS5Z1S5_9ACTN</name>
<evidence type="ECO:0000256" key="1">
    <source>
        <dbReference type="SAM" id="MobiDB-lite"/>
    </source>
</evidence>
<dbReference type="PANTHER" id="PTHR45725:SF1">
    <property type="entry name" value="DISHEVELLED ASSOCIATED ACTIVATOR OF MORPHOGENESIS, ISOFORM D"/>
    <property type="match status" value="1"/>
</dbReference>
<feature type="region of interest" description="Disordered" evidence="1">
    <location>
        <begin position="1"/>
        <end position="27"/>
    </location>
</feature>
<dbReference type="PANTHER" id="PTHR45725">
    <property type="entry name" value="FORMIN HOMOLOGY 2 FAMILY MEMBER"/>
    <property type="match status" value="1"/>
</dbReference>
<feature type="region of interest" description="Disordered" evidence="1">
    <location>
        <begin position="289"/>
        <end position="352"/>
    </location>
</feature>
<keyword evidence="4" id="KW-1185">Reference proteome</keyword>
<evidence type="ECO:0000313" key="3">
    <source>
        <dbReference type="EMBL" id="MBU2669276.1"/>
    </source>
</evidence>
<dbReference type="EMBL" id="JAHKKG010000014">
    <property type="protein sequence ID" value="MBU2669276.1"/>
    <property type="molecule type" value="Genomic_DNA"/>
</dbReference>
<evidence type="ECO:0000256" key="2">
    <source>
        <dbReference type="SAM" id="Phobius"/>
    </source>
</evidence>
<protein>
    <submittedName>
        <fullName evidence="3">Uncharacterized protein</fullName>
    </submittedName>
</protein>
<dbReference type="RefSeq" id="WP_215793688.1">
    <property type="nucleotide sequence ID" value="NZ_JAHKKG010000014.1"/>
</dbReference>
<organism evidence="3 4">
    <name type="scientific">Paractinoplanes bogorensis</name>
    <dbReference type="NCBI Taxonomy" id="1610840"/>
    <lineage>
        <taxon>Bacteria</taxon>
        <taxon>Bacillati</taxon>
        <taxon>Actinomycetota</taxon>
        <taxon>Actinomycetes</taxon>
        <taxon>Micromonosporales</taxon>
        <taxon>Micromonosporaceae</taxon>
        <taxon>Paractinoplanes</taxon>
    </lineage>
</organism>
<feature type="transmembrane region" description="Helical" evidence="2">
    <location>
        <begin position="39"/>
        <end position="63"/>
    </location>
</feature>
<reference evidence="3 4" key="1">
    <citation type="submission" date="2021-06" db="EMBL/GenBank/DDBJ databases">
        <title>Actinoplanes lichenicola sp. nov., and Actinoplanes ovalisporus sp. nov., isolated from lichen in Thailand.</title>
        <authorList>
            <person name="Saeng-In P."/>
            <person name="Kanchanasin P."/>
            <person name="Yuki M."/>
            <person name="Kudo T."/>
            <person name="Ohkuma M."/>
            <person name="Phongsopitanun W."/>
            <person name="Tanasupawat S."/>
        </authorList>
    </citation>
    <scope>NUCLEOTIDE SEQUENCE [LARGE SCALE GENOMIC DNA]</scope>
    <source>
        <strain evidence="3 4">NBRC 110975</strain>
    </source>
</reference>
<feature type="compositionally biased region" description="Pro residues" evidence="1">
    <location>
        <begin position="289"/>
        <end position="309"/>
    </location>
</feature>
<feature type="compositionally biased region" description="Pro residues" evidence="1">
    <location>
        <begin position="335"/>
        <end position="345"/>
    </location>
</feature>